<evidence type="ECO:0000259" key="1">
    <source>
        <dbReference type="Pfam" id="PF17932"/>
    </source>
</evidence>
<sequence>VEEGASPTQQLKDLFEYFINQYESNPEPFKVLAEFWSIAGKEVDFKNKLQKVYSNFQELIEKIILNGVKSGTFKKVDVKITALSIMVNIESIIWFTLFDAHGVTAQEYIRTITEFILAGIIKKPL</sequence>
<dbReference type="SUPFAM" id="SSF48498">
    <property type="entry name" value="Tetracyclin repressor-like, C-terminal domain"/>
    <property type="match status" value="1"/>
</dbReference>
<feature type="non-terminal residue" evidence="2">
    <location>
        <position position="1"/>
    </location>
</feature>
<dbReference type="InterPro" id="IPR041490">
    <property type="entry name" value="KstR2_TetR_C"/>
</dbReference>
<accession>A0A383E9Z0</accession>
<dbReference type="AlphaFoldDB" id="A0A383E9Z0"/>
<gene>
    <name evidence="2" type="ORF">METZ01_LOCUS506067</name>
</gene>
<dbReference type="InterPro" id="IPR036271">
    <property type="entry name" value="Tet_transcr_reg_TetR-rel_C_sf"/>
</dbReference>
<proteinExistence type="predicted"/>
<evidence type="ECO:0000313" key="2">
    <source>
        <dbReference type="EMBL" id="SVE53213.1"/>
    </source>
</evidence>
<reference evidence="2" key="1">
    <citation type="submission" date="2018-05" db="EMBL/GenBank/DDBJ databases">
        <authorList>
            <person name="Lanie J.A."/>
            <person name="Ng W.-L."/>
            <person name="Kazmierczak K.M."/>
            <person name="Andrzejewski T.M."/>
            <person name="Davidsen T.M."/>
            <person name="Wayne K.J."/>
            <person name="Tettelin H."/>
            <person name="Glass J.I."/>
            <person name="Rusch D."/>
            <person name="Podicherti R."/>
            <person name="Tsui H.-C.T."/>
            <person name="Winkler M.E."/>
        </authorList>
    </citation>
    <scope>NUCLEOTIDE SEQUENCE</scope>
</reference>
<protein>
    <recommendedName>
        <fullName evidence="1">HTH-type transcriptional repressor KstR2 C-terminal domain-containing protein</fullName>
    </recommendedName>
</protein>
<name>A0A383E9Z0_9ZZZZ</name>
<dbReference type="Gene3D" id="1.10.357.10">
    <property type="entry name" value="Tetracycline Repressor, domain 2"/>
    <property type="match status" value="1"/>
</dbReference>
<dbReference type="EMBL" id="UINC01223853">
    <property type="protein sequence ID" value="SVE53213.1"/>
    <property type="molecule type" value="Genomic_DNA"/>
</dbReference>
<dbReference type="Pfam" id="PF17932">
    <property type="entry name" value="TetR_C_24"/>
    <property type="match status" value="1"/>
</dbReference>
<organism evidence="2">
    <name type="scientific">marine metagenome</name>
    <dbReference type="NCBI Taxonomy" id="408172"/>
    <lineage>
        <taxon>unclassified sequences</taxon>
        <taxon>metagenomes</taxon>
        <taxon>ecological metagenomes</taxon>
    </lineage>
</organism>
<feature type="domain" description="HTH-type transcriptional repressor KstR2 C-terminal" evidence="1">
    <location>
        <begin position="5"/>
        <end position="119"/>
    </location>
</feature>